<protein>
    <recommendedName>
        <fullName evidence="5">DUF948 domain-containing protein</fullName>
    </recommendedName>
</protein>
<evidence type="ECO:0000313" key="4">
    <source>
        <dbReference type="Proteomes" id="UP000228626"/>
    </source>
</evidence>
<dbReference type="EMBL" id="PFAR01000046">
    <property type="protein sequence ID" value="PIR92870.1"/>
    <property type="molecule type" value="Genomic_DNA"/>
</dbReference>
<feature type="transmembrane region" description="Helical" evidence="2">
    <location>
        <begin position="12"/>
        <end position="35"/>
    </location>
</feature>
<evidence type="ECO:0008006" key="5">
    <source>
        <dbReference type="Google" id="ProtNLM"/>
    </source>
</evidence>
<accession>A0A2H0V3G1</accession>
<gene>
    <name evidence="3" type="ORF">COT99_03850</name>
</gene>
<dbReference type="Proteomes" id="UP000228626">
    <property type="component" value="Unassembled WGS sequence"/>
</dbReference>
<comment type="caution">
    <text evidence="3">The sequence shown here is derived from an EMBL/GenBank/DDBJ whole genome shotgun (WGS) entry which is preliminary data.</text>
</comment>
<evidence type="ECO:0000256" key="1">
    <source>
        <dbReference type="SAM" id="Coils"/>
    </source>
</evidence>
<proteinExistence type="predicted"/>
<keyword evidence="1" id="KW-0175">Coiled coil</keyword>
<reference evidence="4" key="1">
    <citation type="submission" date="2017-09" db="EMBL/GenBank/DDBJ databases">
        <title>Depth-based differentiation of microbial function through sediment-hosted aquifers and enrichment of novel symbionts in the deep terrestrial subsurface.</title>
        <authorList>
            <person name="Probst A.J."/>
            <person name="Ladd B."/>
            <person name="Jarett J.K."/>
            <person name="Geller-Mcgrath D.E."/>
            <person name="Sieber C.M.K."/>
            <person name="Emerson J.B."/>
            <person name="Anantharaman K."/>
            <person name="Thomas B.C."/>
            <person name="Malmstrom R."/>
            <person name="Stieglmeier M."/>
            <person name="Klingl A."/>
            <person name="Woyke T."/>
            <person name="Ryan C.M."/>
            <person name="Banfield J.F."/>
        </authorList>
    </citation>
    <scope>NUCLEOTIDE SEQUENCE [LARGE SCALE GENOMIC DNA]</scope>
</reference>
<organism evidence="3 4">
    <name type="scientific">Candidatus Falkowbacteria bacterium CG10_big_fil_rev_8_21_14_0_10_43_10</name>
    <dbReference type="NCBI Taxonomy" id="1974567"/>
    <lineage>
        <taxon>Bacteria</taxon>
        <taxon>Candidatus Falkowiibacteriota</taxon>
    </lineage>
</organism>
<feature type="coiled-coil region" evidence="1">
    <location>
        <begin position="35"/>
        <end position="62"/>
    </location>
</feature>
<keyword evidence="2" id="KW-0812">Transmembrane</keyword>
<sequence>MIETSKDILWITIAGSAGLLTLFLCWGIFYMVMIIRAASKSVKRVEQVIESINEAIKTTKEKIEHSAAYLSVLGEGIKKVMEIARDSGVDIKGKKPRRSKE</sequence>
<name>A0A2H0V3G1_9BACT</name>
<keyword evidence="2" id="KW-1133">Transmembrane helix</keyword>
<evidence type="ECO:0000313" key="3">
    <source>
        <dbReference type="EMBL" id="PIR92870.1"/>
    </source>
</evidence>
<dbReference type="AlphaFoldDB" id="A0A2H0V3G1"/>
<keyword evidence="2" id="KW-0472">Membrane</keyword>
<evidence type="ECO:0000256" key="2">
    <source>
        <dbReference type="SAM" id="Phobius"/>
    </source>
</evidence>